<protein>
    <submittedName>
        <fullName evidence="1">Uncharacterized protein</fullName>
    </submittedName>
</protein>
<dbReference type="Proteomes" id="UP000222916">
    <property type="component" value="Chromosome"/>
</dbReference>
<proteinExistence type="predicted"/>
<organism evidence="1 2">
    <name type="scientific">Aeromonas salmonicida subsp. pectinolytica 34mel</name>
    <dbReference type="NCBI Taxonomy" id="1324960"/>
    <lineage>
        <taxon>Bacteria</taxon>
        <taxon>Pseudomonadati</taxon>
        <taxon>Pseudomonadota</taxon>
        <taxon>Gammaproteobacteria</taxon>
        <taxon>Aeromonadales</taxon>
        <taxon>Aeromonadaceae</taxon>
        <taxon>Aeromonas</taxon>
    </lineage>
</organism>
<sequence>MITDLQGRILRSRGEAKMKNINKIELLPQERSLLSNTTSWLVLQSFHPLLAGFFF</sequence>
<reference evidence="2" key="1">
    <citation type="journal article" date="2018" name="BMC Genomics">
        <title>The complete and fully assembled genome sequence of Aeromonas salmonicida subsp. pectinolytica and its comparative analysis with other Aeromonas species: investigation of the mobilome in environmental and pathogenic strains.</title>
        <authorList>
            <person name="Pfeiffer F."/>
            <person name="Zamora-Lagos M.A."/>
            <person name="Blettinger M."/>
            <person name="Yeroslaviz A."/>
            <person name="Dahl A."/>
            <person name="Gruber S."/>
            <person name="Habermann B.H."/>
        </authorList>
    </citation>
    <scope>NUCLEOTIDE SEQUENCE [LARGE SCALE GENOMIC DNA]</scope>
    <source>
        <strain evidence="2">34mel</strain>
    </source>
</reference>
<dbReference type="AlphaFoldDB" id="A0A2D1QDR3"/>
<dbReference type="EMBL" id="CP022426">
    <property type="protein sequence ID" value="ATP08364.1"/>
    <property type="molecule type" value="Genomic_DNA"/>
</dbReference>
<gene>
    <name evidence="1" type="ORF">Asalp_11440</name>
</gene>
<name>A0A2D1QDR3_AERSA</name>
<evidence type="ECO:0000313" key="1">
    <source>
        <dbReference type="EMBL" id="ATP08364.1"/>
    </source>
</evidence>
<accession>A0A2D1QDR3</accession>
<evidence type="ECO:0000313" key="2">
    <source>
        <dbReference type="Proteomes" id="UP000222916"/>
    </source>
</evidence>